<feature type="signal peptide" evidence="1">
    <location>
        <begin position="1"/>
        <end position="20"/>
    </location>
</feature>
<dbReference type="Pfam" id="PF09992">
    <property type="entry name" value="NAGPA"/>
    <property type="match status" value="1"/>
</dbReference>
<keyword evidence="1" id="KW-0732">Signal</keyword>
<protein>
    <submittedName>
        <fullName evidence="3">Exopolysaccharide biosynthesis protein</fullName>
    </submittedName>
</protein>
<comment type="caution">
    <text evidence="3">The sequence shown here is derived from an EMBL/GenBank/DDBJ whole genome shotgun (WGS) entry which is preliminary data.</text>
</comment>
<feature type="domain" description="Phosphodiester glycosidase" evidence="2">
    <location>
        <begin position="104"/>
        <end position="295"/>
    </location>
</feature>
<proteinExistence type="predicted"/>
<evidence type="ECO:0000256" key="1">
    <source>
        <dbReference type="SAM" id="SignalP"/>
    </source>
</evidence>
<feature type="chain" id="PRO_5016377053" evidence="1">
    <location>
        <begin position="21"/>
        <end position="298"/>
    </location>
</feature>
<accession>A0A316E4C5</accession>
<dbReference type="EMBL" id="QGGO01000015">
    <property type="protein sequence ID" value="PWK24402.1"/>
    <property type="molecule type" value="Genomic_DNA"/>
</dbReference>
<evidence type="ECO:0000313" key="4">
    <source>
        <dbReference type="Proteomes" id="UP000245489"/>
    </source>
</evidence>
<evidence type="ECO:0000313" key="3">
    <source>
        <dbReference type="EMBL" id="PWK24402.1"/>
    </source>
</evidence>
<dbReference type="AlphaFoldDB" id="A0A316E4C5"/>
<organism evidence="3 4">
    <name type="scientific">Arcicella aurantiaca</name>
    <dbReference type="NCBI Taxonomy" id="591202"/>
    <lineage>
        <taxon>Bacteria</taxon>
        <taxon>Pseudomonadati</taxon>
        <taxon>Bacteroidota</taxon>
        <taxon>Cytophagia</taxon>
        <taxon>Cytophagales</taxon>
        <taxon>Flectobacillaceae</taxon>
        <taxon>Arcicella</taxon>
    </lineage>
</organism>
<gene>
    <name evidence="3" type="ORF">LV89_02915</name>
</gene>
<reference evidence="3 4" key="1">
    <citation type="submission" date="2018-05" db="EMBL/GenBank/DDBJ databases">
        <title>Genomic Encyclopedia of Archaeal and Bacterial Type Strains, Phase II (KMG-II): from individual species to whole genera.</title>
        <authorList>
            <person name="Goeker M."/>
        </authorList>
    </citation>
    <scope>NUCLEOTIDE SEQUENCE [LARGE SCALE GENOMIC DNA]</scope>
    <source>
        <strain evidence="3 4">DSM 22214</strain>
    </source>
</reference>
<dbReference type="Proteomes" id="UP000245489">
    <property type="component" value="Unassembled WGS sequence"/>
</dbReference>
<keyword evidence="4" id="KW-1185">Reference proteome</keyword>
<sequence>MKRFLMTAYLLTVFFVTSNAQNYADSLMLSYVRWFPVDLGNGLLWKSYHFNQKELFASNQNINILQTKLSNKSLQFAFGSADTYVPEGDTLRKLKPTSVLALENNAIAAVNGGFFNTKRGGAVDFIKINKKILDSASYSPDRLIPEHSIAAITIDENNMKIVKGGAKLYWEKSLPENSILVTGPLLIHNNEVQELRVNAFNDNRHPRTCACITNEDDLLLITVDGRNAVAQGMTLHELTFLTRMLNCKDAVNLDGGGSTTMYVKGQNEDGVVNYPCDNKQFDHRGERAVSNVVMILKK</sequence>
<dbReference type="InterPro" id="IPR018711">
    <property type="entry name" value="NAGPA"/>
</dbReference>
<dbReference type="PANTHER" id="PTHR40446:SF2">
    <property type="entry name" value="N-ACETYLGLUCOSAMINE-1-PHOSPHODIESTER ALPHA-N-ACETYLGLUCOSAMINIDASE"/>
    <property type="match status" value="1"/>
</dbReference>
<name>A0A316E4C5_9BACT</name>
<evidence type="ECO:0000259" key="2">
    <source>
        <dbReference type="Pfam" id="PF09992"/>
    </source>
</evidence>
<dbReference type="PANTHER" id="PTHR40446">
    <property type="entry name" value="N-ACETYLGLUCOSAMINE-1-PHOSPHODIESTER ALPHA-N-ACETYLGLUCOSAMINIDASE"/>
    <property type="match status" value="1"/>
</dbReference>